<organism evidence="2">
    <name type="scientific">Dissoconium aciculare CBS 342.82</name>
    <dbReference type="NCBI Taxonomy" id="1314786"/>
    <lineage>
        <taxon>Eukaryota</taxon>
        <taxon>Fungi</taxon>
        <taxon>Dikarya</taxon>
        <taxon>Ascomycota</taxon>
        <taxon>Pezizomycotina</taxon>
        <taxon>Dothideomycetes</taxon>
        <taxon>Dothideomycetidae</taxon>
        <taxon>Mycosphaerellales</taxon>
        <taxon>Dissoconiaceae</taxon>
        <taxon>Dissoconium</taxon>
    </lineage>
</organism>
<name>A0A6J3M0E6_9PEZI</name>
<dbReference type="GeneID" id="54357740"/>
<sequence>MCRYCTHRFASAFRLLQRRMRKFGLTIRCGLSRCLGLREGSVWIVATAVSKTTDCQRKREGATAISSYITIACRNCFV</sequence>
<evidence type="ECO:0000313" key="1">
    <source>
        <dbReference type="Proteomes" id="UP000504637"/>
    </source>
</evidence>
<dbReference type="AlphaFoldDB" id="A0A6J3M0E6"/>
<dbReference type="Proteomes" id="UP000504637">
    <property type="component" value="Unplaced"/>
</dbReference>
<reference evidence="2" key="3">
    <citation type="submission" date="2025-08" db="UniProtKB">
        <authorList>
            <consortium name="RefSeq"/>
        </authorList>
    </citation>
    <scope>IDENTIFICATION</scope>
    <source>
        <strain evidence="2">CBS 342.82</strain>
    </source>
</reference>
<proteinExistence type="predicted"/>
<evidence type="ECO:0000313" key="2">
    <source>
        <dbReference type="RefSeq" id="XP_033458532.1"/>
    </source>
</evidence>
<protein>
    <submittedName>
        <fullName evidence="2">Uncharacterized protein</fullName>
    </submittedName>
</protein>
<keyword evidence="1" id="KW-1185">Reference proteome</keyword>
<dbReference type="RefSeq" id="XP_033458532.1">
    <property type="nucleotide sequence ID" value="XM_033599941.1"/>
</dbReference>
<gene>
    <name evidence="2" type="ORF">K489DRAFT_249179</name>
</gene>
<reference evidence="2" key="2">
    <citation type="submission" date="2020-04" db="EMBL/GenBank/DDBJ databases">
        <authorList>
            <consortium name="NCBI Genome Project"/>
        </authorList>
    </citation>
    <scope>NUCLEOTIDE SEQUENCE</scope>
    <source>
        <strain evidence="2">CBS 342.82</strain>
    </source>
</reference>
<accession>A0A6J3M0E6</accession>
<reference evidence="2" key="1">
    <citation type="submission" date="2020-01" db="EMBL/GenBank/DDBJ databases">
        <authorList>
            <consortium name="DOE Joint Genome Institute"/>
            <person name="Haridas S."/>
            <person name="Albert R."/>
            <person name="Binder M."/>
            <person name="Bloem J."/>
            <person name="Labutti K."/>
            <person name="Salamov A."/>
            <person name="Andreopoulos B."/>
            <person name="Baker S.E."/>
            <person name="Barry K."/>
            <person name="Bills G."/>
            <person name="Bluhm B.H."/>
            <person name="Cannon C."/>
            <person name="Castanera R."/>
            <person name="Culley D.E."/>
            <person name="Daum C."/>
            <person name="Ezra D."/>
            <person name="Gonzalez J.B."/>
            <person name="Henrissat B."/>
            <person name="Kuo A."/>
            <person name="Liang C."/>
            <person name="Lipzen A."/>
            <person name="Lutzoni F."/>
            <person name="Magnuson J."/>
            <person name="Mondo S."/>
            <person name="Nolan M."/>
            <person name="Ohm R."/>
            <person name="Pangilinan J."/>
            <person name="Park H.-J."/>
            <person name="Ramirez L."/>
            <person name="Alfaro M."/>
            <person name="Sun H."/>
            <person name="Tritt A."/>
            <person name="Yoshinaga Y."/>
            <person name="Zwiers L.-H."/>
            <person name="Turgeon B.G."/>
            <person name="Goodwin S.B."/>
            <person name="Spatafora J.W."/>
            <person name="Crous P.W."/>
            <person name="Grigoriev I.V."/>
        </authorList>
    </citation>
    <scope>NUCLEOTIDE SEQUENCE</scope>
    <source>
        <strain evidence="2">CBS 342.82</strain>
    </source>
</reference>